<feature type="compositionally biased region" description="Low complexity" evidence="1">
    <location>
        <begin position="478"/>
        <end position="490"/>
    </location>
</feature>
<feature type="compositionally biased region" description="Low complexity" evidence="1">
    <location>
        <begin position="656"/>
        <end position="668"/>
    </location>
</feature>
<name>S7ZJX7_PENO1</name>
<feature type="region of interest" description="Disordered" evidence="1">
    <location>
        <begin position="178"/>
        <end position="211"/>
    </location>
</feature>
<evidence type="ECO:0000256" key="1">
    <source>
        <dbReference type="SAM" id="MobiDB-lite"/>
    </source>
</evidence>
<dbReference type="PhylomeDB" id="S7ZJX7"/>
<feature type="compositionally biased region" description="Basic and acidic residues" evidence="1">
    <location>
        <begin position="350"/>
        <end position="367"/>
    </location>
</feature>
<keyword evidence="3" id="KW-1185">Reference proteome</keyword>
<dbReference type="AlphaFoldDB" id="S7ZJX7"/>
<feature type="compositionally biased region" description="Low complexity" evidence="1">
    <location>
        <begin position="571"/>
        <end position="611"/>
    </location>
</feature>
<proteinExistence type="predicted"/>
<dbReference type="OrthoDB" id="2587563at2759"/>
<feature type="compositionally biased region" description="Low complexity" evidence="1">
    <location>
        <begin position="457"/>
        <end position="467"/>
    </location>
</feature>
<feature type="compositionally biased region" description="Low complexity" evidence="1">
    <location>
        <begin position="398"/>
        <end position="408"/>
    </location>
</feature>
<dbReference type="SUPFAM" id="SSF46785">
    <property type="entry name" value="Winged helix' DNA-binding domain"/>
    <property type="match status" value="1"/>
</dbReference>
<dbReference type="InterPro" id="IPR036390">
    <property type="entry name" value="WH_DNA-bd_sf"/>
</dbReference>
<evidence type="ECO:0000313" key="2">
    <source>
        <dbReference type="EMBL" id="EPS28986.1"/>
    </source>
</evidence>
<dbReference type="Proteomes" id="UP000019376">
    <property type="component" value="Unassembled WGS sequence"/>
</dbReference>
<dbReference type="EMBL" id="KB644411">
    <property type="protein sequence ID" value="EPS28986.1"/>
    <property type="molecule type" value="Genomic_DNA"/>
</dbReference>
<feature type="region of interest" description="Disordered" evidence="1">
    <location>
        <begin position="325"/>
        <end position="674"/>
    </location>
</feature>
<dbReference type="GO" id="GO:0016567">
    <property type="term" value="P:protein ubiquitination"/>
    <property type="evidence" value="ECO:0007669"/>
    <property type="project" value="UniProtKB-UniPathway"/>
</dbReference>
<dbReference type="STRING" id="933388.S7ZJX7"/>
<dbReference type="UniPathway" id="UPA00143"/>
<sequence>MVGLEIPENGLSLRPGDQPGDAAVKPAQFMRLNLAQHTLDELISSLRTDNAAVKVRMGKHPTLHYGNKTQSFHAYPETHRSEIYRTTDEKHNLYFAGVLSHSLEVEKAREDTAATDQALANLEQSLNAFERGKASKSTHMIQSPAELRALRAGNSSASLNLGSKPRSILEKDRFLREASNRSLTSSPTLGAPRSPLPGMTPTSAPPSQAKNSARLQALKTPLIHLLAIRPVSTKFLARQTRASIEDCTALVQKYGAENRIDREKYDLKDKFYKDLDVWKFPYPSQDDRQAAIDKAISAFDRMRLSRSDKLWQGLLPKEERGKGKCLSKLNLQSGLPGKKPATSAAGVDAADERKDGDTTGNETDRSKAVSVAGAKKPSQTAATKPRVDKETTKRTTKNKNVNSTLTGRITKKTGGKGPAKAPQVDTKYKSAEFVHDSDVSDDDEMPDASPPPSAKDVSPAAASTAAPAPVPSDRSAKPAKPTGAKKTVPPTQSPVKKTTAMAVKTRPKEGPPTISAPKRAKVDAPGPQGEATKAAGKRLPSARFSASPRKPSPLTSPPTSVSEGVGRSRSDSQNQSSSSSSSPLISQLSRSKAPAAAASSVGGSGRSATASVKGPSAATVNNPLKRKAAPERPTVASQVGARMAPNSNDPKRRRAASTSSGGSTGSASPPMSYKVAQRRLWDKSQRFKKAYARYHSLHESLAAQSNPSPDSISKLEKWHESLTRMKNEIWEEDRKLRDGSYS</sequence>
<feature type="region of interest" description="Disordered" evidence="1">
    <location>
        <begin position="1"/>
        <end position="20"/>
    </location>
</feature>
<accession>S7ZJX7</accession>
<dbReference type="HOGENOM" id="CLU_013856_1_0_1"/>
<feature type="compositionally biased region" description="Polar residues" evidence="1">
    <location>
        <begin position="200"/>
        <end position="211"/>
    </location>
</feature>
<gene>
    <name evidence="2" type="ORF">PDE_03932</name>
</gene>
<dbReference type="eggNOG" id="ENOG502S5YD">
    <property type="taxonomic scope" value="Eukaryota"/>
</dbReference>
<organism evidence="2 3">
    <name type="scientific">Penicillium oxalicum (strain 114-2 / CGMCC 5302)</name>
    <name type="common">Penicillium decumbens</name>
    <dbReference type="NCBI Taxonomy" id="933388"/>
    <lineage>
        <taxon>Eukaryota</taxon>
        <taxon>Fungi</taxon>
        <taxon>Dikarya</taxon>
        <taxon>Ascomycota</taxon>
        <taxon>Pezizomycotina</taxon>
        <taxon>Eurotiomycetes</taxon>
        <taxon>Eurotiomycetidae</taxon>
        <taxon>Eurotiales</taxon>
        <taxon>Aspergillaceae</taxon>
        <taxon>Penicillium</taxon>
    </lineage>
</organism>
<feature type="compositionally biased region" description="Basic and acidic residues" evidence="1">
    <location>
        <begin position="426"/>
        <end position="438"/>
    </location>
</feature>
<reference evidence="2 3" key="1">
    <citation type="journal article" date="2013" name="PLoS ONE">
        <title>Genomic and secretomic analyses reveal unique features of the lignocellulolytic enzyme system of Penicillium decumbens.</title>
        <authorList>
            <person name="Liu G."/>
            <person name="Zhang L."/>
            <person name="Wei X."/>
            <person name="Zou G."/>
            <person name="Qin Y."/>
            <person name="Ma L."/>
            <person name="Li J."/>
            <person name="Zheng H."/>
            <person name="Wang S."/>
            <person name="Wang C."/>
            <person name="Xun L."/>
            <person name="Zhao G.-P."/>
            <person name="Zhou Z."/>
            <person name="Qu Y."/>
        </authorList>
    </citation>
    <scope>NUCLEOTIDE SEQUENCE [LARGE SCALE GENOMIC DNA]</scope>
    <source>
        <strain evidence="3">114-2 / CGMCC 5302</strain>
    </source>
</reference>
<evidence type="ECO:0000313" key="3">
    <source>
        <dbReference type="Proteomes" id="UP000019376"/>
    </source>
</evidence>
<protein>
    <submittedName>
        <fullName evidence="2">Uncharacterized protein</fullName>
    </submittedName>
</protein>